<feature type="compositionally biased region" description="Gly residues" evidence="1">
    <location>
        <begin position="1"/>
        <end position="21"/>
    </location>
</feature>
<dbReference type="InterPro" id="IPR051531">
    <property type="entry name" value="N-acetyltransferase"/>
</dbReference>
<evidence type="ECO:0000256" key="1">
    <source>
        <dbReference type="SAM" id="MobiDB-lite"/>
    </source>
</evidence>
<dbReference type="InterPro" id="IPR000182">
    <property type="entry name" value="GNAT_dom"/>
</dbReference>
<comment type="caution">
    <text evidence="3">The sequence shown here is derived from an EMBL/GenBank/DDBJ whole genome shotgun (WGS) entry which is preliminary data.</text>
</comment>
<dbReference type="PANTHER" id="PTHR43792">
    <property type="entry name" value="GNAT FAMILY, PUTATIVE (AFU_ORTHOLOGUE AFUA_3G00765)-RELATED-RELATED"/>
    <property type="match status" value="1"/>
</dbReference>
<dbReference type="InterPro" id="IPR016181">
    <property type="entry name" value="Acyl_CoA_acyltransferase"/>
</dbReference>
<feature type="region of interest" description="Disordered" evidence="1">
    <location>
        <begin position="1"/>
        <end position="27"/>
    </location>
</feature>
<reference evidence="4" key="1">
    <citation type="journal article" date="2019" name="Int. J. Syst. Evol. Microbiol.">
        <title>The Global Catalogue of Microorganisms (GCM) 10K type strain sequencing project: providing services to taxonomists for standard genome sequencing and annotation.</title>
        <authorList>
            <consortium name="The Broad Institute Genomics Platform"/>
            <consortium name="The Broad Institute Genome Sequencing Center for Infectious Disease"/>
            <person name="Wu L."/>
            <person name="Ma J."/>
        </authorList>
    </citation>
    <scope>NUCLEOTIDE SEQUENCE [LARGE SCALE GENOMIC DNA]</scope>
    <source>
        <strain evidence="4">CGMCC 4.7275</strain>
    </source>
</reference>
<name>A0ABQ2EG97_9ACTN</name>
<keyword evidence="4" id="KW-1185">Reference proteome</keyword>
<protein>
    <submittedName>
        <fullName evidence="3">GNAT family acetyltransferase</fullName>
    </submittedName>
</protein>
<dbReference type="EMBL" id="BMMV01000017">
    <property type="protein sequence ID" value="GGK10591.1"/>
    <property type="molecule type" value="Genomic_DNA"/>
</dbReference>
<organism evidence="3 4">
    <name type="scientific">Streptomyces camponoticapitis</name>
    <dbReference type="NCBI Taxonomy" id="1616125"/>
    <lineage>
        <taxon>Bacteria</taxon>
        <taxon>Bacillati</taxon>
        <taxon>Actinomycetota</taxon>
        <taxon>Actinomycetes</taxon>
        <taxon>Kitasatosporales</taxon>
        <taxon>Streptomycetaceae</taxon>
        <taxon>Streptomyces</taxon>
    </lineage>
</organism>
<dbReference type="PROSITE" id="PS51186">
    <property type="entry name" value="GNAT"/>
    <property type="match status" value="1"/>
</dbReference>
<feature type="domain" description="N-acetyltransferase" evidence="2">
    <location>
        <begin position="41"/>
        <end position="204"/>
    </location>
</feature>
<evidence type="ECO:0000259" key="2">
    <source>
        <dbReference type="PROSITE" id="PS51186"/>
    </source>
</evidence>
<dbReference type="PANTHER" id="PTHR43792:SF16">
    <property type="entry name" value="N-ACETYLTRANSFERASE DOMAIN-CONTAINING PROTEIN"/>
    <property type="match status" value="1"/>
</dbReference>
<evidence type="ECO:0000313" key="4">
    <source>
        <dbReference type="Proteomes" id="UP000660265"/>
    </source>
</evidence>
<dbReference type="Gene3D" id="3.40.630.30">
    <property type="match status" value="1"/>
</dbReference>
<accession>A0ABQ2EG97</accession>
<dbReference type="SUPFAM" id="SSF55729">
    <property type="entry name" value="Acyl-CoA N-acyltransferases (Nat)"/>
    <property type="match status" value="1"/>
</dbReference>
<dbReference type="Pfam" id="PF13302">
    <property type="entry name" value="Acetyltransf_3"/>
    <property type="match status" value="1"/>
</dbReference>
<dbReference type="Proteomes" id="UP000660265">
    <property type="component" value="Unassembled WGS sequence"/>
</dbReference>
<gene>
    <name evidence="3" type="ORF">GCM10011583_48400</name>
</gene>
<evidence type="ECO:0000313" key="3">
    <source>
        <dbReference type="EMBL" id="GGK10591.1"/>
    </source>
</evidence>
<sequence length="212" mass="23494">MTVAGGGRPDAGNTGGAGRGTGPKLMRMESEPAPFLETPRLRLRDCVEADLDRLLALDNDPGVKRFIDGGVPAAPETFRAEALPRLLGRGFWAAQERTTGQWLGWFELRPLNDAGWEVVELGYRLHRAVWGRGYATEGARALVRKAFTELGTERVTANTMTVNTASRRVMEKAGLVFVRTYVEEWPEVIEGSEEGEVEYALTREEWRRTASG</sequence>
<proteinExistence type="predicted"/>